<dbReference type="EMBL" id="WIVU01000004">
    <property type="protein sequence ID" value="MQU04767.1"/>
    <property type="molecule type" value="Genomic_DNA"/>
</dbReference>
<dbReference type="GO" id="GO:0016989">
    <property type="term" value="F:sigma factor antagonist activity"/>
    <property type="evidence" value="ECO:0007669"/>
    <property type="project" value="TreeGrafter"/>
</dbReference>
<dbReference type="PANTHER" id="PTHR30273">
    <property type="entry name" value="PERIPLASMIC SIGNAL SENSOR AND SIGMA FACTOR ACTIVATOR FECR-RELATED"/>
    <property type="match status" value="1"/>
</dbReference>
<dbReference type="PANTHER" id="PTHR30273:SF2">
    <property type="entry name" value="PROTEIN FECR"/>
    <property type="match status" value="1"/>
</dbReference>
<dbReference type="RefSeq" id="WP_153372694.1">
    <property type="nucleotide sequence ID" value="NZ_WIVU01000004.1"/>
</dbReference>
<dbReference type="AlphaFoldDB" id="A0A6L5HPB6"/>
<evidence type="ECO:0000313" key="3">
    <source>
        <dbReference type="Proteomes" id="UP000478064"/>
    </source>
</evidence>
<dbReference type="PIRSF" id="PIRSF018266">
    <property type="entry name" value="FecR"/>
    <property type="match status" value="1"/>
</dbReference>
<proteinExistence type="predicted"/>
<dbReference type="Pfam" id="PF04773">
    <property type="entry name" value="FecR"/>
    <property type="match status" value="1"/>
</dbReference>
<dbReference type="InterPro" id="IPR012373">
    <property type="entry name" value="Ferrdict_sens_TM"/>
</dbReference>
<dbReference type="InterPro" id="IPR006860">
    <property type="entry name" value="FecR"/>
</dbReference>
<sequence length="326" mass="36404">MHNAPLPRTVSAQSLEDAGQWLLDLQQQPERFEEFDRWLHSHEEHFEAWAQVNRSWEALGSHSPSTEQQWPQAPSNVTTLTPRARLPLLAAACISALAVCAALVLSPNWRADYSTGTAQTREVTLSDGSRLTLAPQSAINVSFDDHQRQVTLVQGEVFFDVVHDASKQFEVRSEEAVIRVLGTAFDVAQRQAGLSVEVRDGTVGVNKQYRLGAGQRLWIDRNTGNATQSLVMPDEVAGWIKGAQFFENASVAQVVEQLDRYQRGWIVINDPALANKRVTGLYDMRDTRRALQALVAPIGGEVRQYSPLLTVIGTAKKANEKYFRYH</sequence>
<evidence type="ECO:0000259" key="1">
    <source>
        <dbReference type="Pfam" id="PF04773"/>
    </source>
</evidence>
<evidence type="ECO:0000313" key="2">
    <source>
        <dbReference type="EMBL" id="MQU04767.1"/>
    </source>
</evidence>
<organism evidence="2 3">
    <name type="scientific">Pseudomonas helleri</name>
    <dbReference type="NCBI Taxonomy" id="1608996"/>
    <lineage>
        <taxon>Bacteria</taxon>
        <taxon>Pseudomonadati</taxon>
        <taxon>Pseudomonadota</taxon>
        <taxon>Gammaproteobacteria</taxon>
        <taxon>Pseudomonadales</taxon>
        <taxon>Pseudomonadaceae</taxon>
        <taxon>Pseudomonas</taxon>
    </lineage>
</organism>
<gene>
    <name evidence="2" type="ORF">GHO27_03595</name>
</gene>
<dbReference type="Gene3D" id="2.60.120.1440">
    <property type="match status" value="1"/>
</dbReference>
<feature type="domain" description="FecR protein" evidence="1">
    <location>
        <begin position="112"/>
        <end position="203"/>
    </location>
</feature>
<reference evidence="2 3" key="1">
    <citation type="submission" date="2019-10" db="EMBL/GenBank/DDBJ databases">
        <title>Evaluation of single-gene subtyping targets for Pseudomonas.</title>
        <authorList>
            <person name="Reichler S.J."/>
            <person name="Orsi R.H."/>
            <person name="Wiedmann M."/>
            <person name="Martin N.H."/>
            <person name="Murphy S.I."/>
        </authorList>
    </citation>
    <scope>NUCLEOTIDE SEQUENCE [LARGE SCALE GENOMIC DNA]</scope>
    <source>
        <strain evidence="2 3">FSL R10-1637</strain>
    </source>
</reference>
<comment type="caution">
    <text evidence="2">The sequence shown here is derived from an EMBL/GenBank/DDBJ whole genome shotgun (WGS) entry which is preliminary data.</text>
</comment>
<accession>A0A6L5HPB6</accession>
<dbReference type="Proteomes" id="UP000478064">
    <property type="component" value="Unassembled WGS sequence"/>
</dbReference>
<protein>
    <recommendedName>
        <fullName evidence="1">FecR protein domain-containing protein</fullName>
    </recommendedName>
</protein>
<name>A0A6L5HPB6_9PSED</name>